<organism evidence="6 7">
    <name type="scientific">Splendidivirga corallicola</name>
    <dbReference type="NCBI Taxonomy" id="3051826"/>
    <lineage>
        <taxon>Bacteria</taxon>
        <taxon>Pseudomonadati</taxon>
        <taxon>Bacteroidota</taxon>
        <taxon>Cytophagia</taxon>
        <taxon>Cytophagales</taxon>
        <taxon>Splendidivirgaceae</taxon>
        <taxon>Splendidivirga</taxon>
    </lineage>
</organism>
<keyword evidence="2" id="KW-0479">Metal-binding</keyword>
<evidence type="ECO:0000313" key="7">
    <source>
        <dbReference type="Proteomes" id="UP001172082"/>
    </source>
</evidence>
<dbReference type="GO" id="GO:0050416">
    <property type="term" value="F:formimidoylglutamate deiminase activity"/>
    <property type="evidence" value="ECO:0007669"/>
    <property type="project" value="UniProtKB-EC"/>
</dbReference>
<dbReference type="SUPFAM" id="SSF51556">
    <property type="entry name" value="Metallo-dependent hydrolases"/>
    <property type="match status" value="1"/>
</dbReference>
<dbReference type="InterPro" id="IPR010252">
    <property type="entry name" value="HutF"/>
</dbReference>
<dbReference type="NCBIfam" id="TIGR02022">
    <property type="entry name" value="hutF"/>
    <property type="match status" value="1"/>
</dbReference>
<dbReference type="EC" id="3.5.3.13" evidence="6"/>
<dbReference type="InterPro" id="IPR032466">
    <property type="entry name" value="Metal_Hydrolase"/>
</dbReference>
<evidence type="ECO:0000259" key="5">
    <source>
        <dbReference type="Pfam" id="PF01979"/>
    </source>
</evidence>
<name>A0ABT8KIR8_9BACT</name>
<feature type="domain" description="Amidohydrolase-related" evidence="5">
    <location>
        <begin position="50"/>
        <end position="433"/>
    </location>
</feature>
<keyword evidence="7" id="KW-1185">Reference proteome</keyword>
<keyword evidence="3 6" id="KW-0378">Hydrolase</keyword>
<evidence type="ECO:0000256" key="2">
    <source>
        <dbReference type="ARBA" id="ARBA00022723"/>
    </source>
</evidence>
<dbReference type="PANTHER" id="PTHR11271">
    <property type="entry name" value="GUANINE DEAMINASE"/>
    <property type="match status" value="1"/>
</dbReference>
<keyword evidence="4" id="KW-0862">Zinc</keyword>
<dbReference type="InterPro" id="IPR051607">
    <property type="entry name" value="Metallo-dep_hydrolases"/>
</dbReference>
<dbReference type="InterPro" id="IPR011059">
    <property type="entry name" value="Metal-dep_hydrolase_composite"/>
</dbReference>
<dbReference type="InterPro" id="IPR006680">
    <property type="entry name" value="Amidohydro-rel"/>
</dbReference>
<dbReference type="Gene3D" id="3.20.20.140">
    <property type="entry name" value="Metal-dependent hydrolases"/>
    <property type="match status" value="1"/>
</dbReference>
<dbReference type="RefSeq" id="WP_346750170.1">
    <property type="nucleotide sequence ID" value="NZ_JAUJEA010000001.1"/>
</dbReference>
<evidence type="ECO:0000256" key="3">
    <source>
        <dbReference type="ARBA" id="ARBA00022801"/>
    </source>
</evidence>
<comment type="caution">
    <text evidence="6">The sequence shown here is derived from an EMBL/GenBank/DDBJ whole genome shotgun (WGS) entry which is preliminary data.</text>
</comment>
<dbReference type="Gene3D" id="2.30.40.10">
    <property type="entry name" value="Urease, subunit C, domain 1"/>
    <property type="match status" value="1"/>
</dbReference>
<dbReference type="PANTHER" id="PTHR11271:SF48">
    <property type="entry name" value="AMIDOHYDROLASE-RELATED DOMAIN-CONTAINING PROTEIN"/>
    <property type="match status" value="1"/>
</dbReference>
<gene>
    <name evidence="6" type="primary">hutF</name>
    <name evidence="6" type="ORF">QQ008_02195</name>
</gene>
<dbReference type="EMBL" id="JAUJEA010000001">
    <property type="protein sequence ID" value="MDN5200144.1"/>
    <property type="molecule type" value="Genomic_DNA"/>
</dbReference>
<reference evidence="6" key="1">
    <citation type="submission" date="2023-06" db="EMBL/GenBank/DDBJ databases">
        <title>Genomic of Parafulvivirga corallium.</title>
        <authorList>
            <person name="Wang G."/>
        </authorList>
    </citation>
    <scope>NUCLEOTIDE SEQUENCE</scope>
    <source>
        <strain evidence="6">BMA10</strain>
    </source>
</reference>
<proteinExistence type="predicted"/>
<evidence type="ECO:0000256" key="1">
    <source>
        <dbReference type="ARBA" id="ARBA00001947"/>
    </source>
</evidence>
<evidence type="ECO:0000256" key="4">
    <source>
        <dbReference type="ARBA" id="ARBA00022833"/>
    </source>
</evidence>
<dbReference type="Proteomes" id="UP001172082">
    <property type="component" value="Unassembled WGS sequence"/>
</dbReference>
<evidence type="ECO:0000313" key="6">
    <source>
        <dbReference type="EMBL" id="MDN5200144.1"/>
    </source>
</evidence>
<sequence>MKHYRFEGLIQNHEWLAPAYISVNEKGEITYLSNKKEDEDREYEKVNGYALPGFQNAHSHAFQYAMAGLAEKHTHGSNPDDFWSWREAMYQLALSIDPDQLEAIAAMLYAEMLRHGYTSVAEFHYLHHQKDGNTYNNLSELGERLISAAQTTGIKITLVPMFYQKGGFGMDPSTRQRRFISKDLDAYMNLLESSQKSTAIYSNANCGMGIHSLRAVEPETVVRTIQELPDSIPFHIHISEQLKEINDAISFLKKRPVEWLSENVQMNDHFHLVHATHVSSNEIKVIAESGAHVVLCPSTEGNLGDGIFPLREFQALGGNWSIGTDSHIGLNPLEELRILDYGQRLTSHKRNTFVSSTCKDSGLFALEKSILGGRKAMGNLNNSYFAIGESFDALIIDKAHPLLSCSKIDNLISTLIYAGDPTFMLGTMVNGQWLVKNQHHNNIESIKNRFMSVMADLGIR</sequence>
<protein>
    <submittedName>
        <fullName evidence="6">Formimidoylglutamate deiminase</fullName>
        <ecNumber evidence="6">3.5.3.13</ecNumber>
    </submittedName>
</protein>
<accession>A0ABT8KIR8</accession>
<comment type="cofactor">
    <cofactor evidence="1">
        <name>Zn(2+)</name>
        <dbReference type="ChEBI" id="CHEBI:29105"/>
    </cofactor>
</comment>
<dbReference type="Pfam" id="PF01979">
    <property type="entry name" value="Amidohydro_1"/>
    <property type="match status" value="1"/>
</dbReference>